<dbReference type="EMBL" id="CAJNOT010001566">
    <property type="protein sequence ID" value="CAF1218512.1"/>
    <property type="molecule type" value="Genomic_DNA"/>
</dbReference>
<evidence type="ECO:0000313" key="7">
    <source>
        <dbReference type="EMBL" id="CAF4017162.1"/>
    </source>
</evidence>
<evidence type="ECO:0000313" key="9">
    <source>
        <dbReference type="Proteomes" id="UP000663870"/>
    </source>
</evidence>
<dbReference type="Proteomes" id="UP000663882">
    <property type="component" value="Unassembled WGS sequence"/>
</dbReference>
<evidence type="ECO:0000313" key="4">
    <source>
        <dbReference type="EMBL" id="CAF1419477.1"/>
    </source>
</evidence>
<organism evidence="7 8">
    <name type="scientific">Rotaria sordida</name>
    <dbReference type="NCBI Taxonomy" id="392033"/>
    <lineage>
        <taxon>Eukaryota</taxon>
        <taxon>Metazoa</taxon>
        <taxon>Spiralia</taxon>
        <taxon>Gnathifera</taxon>
        <taxon>Rotifera</taxon>
        <taxon>Eurotatoria</taxon>
        <taxon>Bdelloidea</taxon>
        <taxon>Philodinida</taxon>
        <taxon>Philodinidae</taxon>
        <taxon>Rotaria</taxon>
    </lineage>
</organism>
<evidence type="ECO:0000256" key="1">
    <source>
        <dbReference type="SAM" id="Phobius"/>
    </source>
</evidence>
<dbReference type="AlphaFoldDB" id="A0A819PVT8"/>
<dbReference type="Proteomes" id="UP000663864">
    <property type="component" value="Unassembled WGS sequence"/>
</dbReference>
<dbReference type="EMBL" id="CAJNOO010005465">
    <property type="protein sequence ID" value="CAF1419477.1"/>
    <property type="molecule type" value="Genomic_DNA"/>
</dbReference>
<dbReference type="Proteomes" id="UP000663836">
    <property type="component" value="Unassembled WGS sequence"/>
</dbReference>
<dbReference type="Proteomes" id="UP000663854">
    <property type="component" value="Unassembled WGS sequence"/>
</dbReference>
<evidence type="ECO:0000313" key="2">
    <source>
        <dbReference type="EMBL" id="CAF1218512.1"/>
    </source>
</evidence>
<keyword evidence="1" id="KW-0472">Membrane</keyword>
<accession>A0A819PVT8</accession>
<reference evidence="7" key="1">
    <citation type="submission" date="2021-02" db="EMBL/GenBank/DDBJ databases">
        <authorList>
            <person name="Nowell W R."/>
        </authorList>
    </citation>
    <scope>NUCLEOTIDE SEQUENCE</scope>
</reference>
<dbReference type="OrthoDB" id="10041106at2759"/>
<keyword evidence="9" id="KW-1185">Reference proteome</keyword>
<feature type="transmembrane region" description="Helical" evidence="1">
    <location>
        <begin position="63"/>
        <end position="84"/>
    </location>
</feature>
<comment type="caution">
    <text evidence="7">The sequence shown here is derived from an EMBL/GenBank/DDBJ whole genome shotgun (WGS) entry which is preliminary data.</text>
</comment>
<evidence type="ECO:0000313" key="6">
    <source>
        <dbReference type="EMBL" id="CAF3587550.1"/>
    </source>
</evidence>
<evidence type="ECO:0000313" key="3">
    <source>
        <dbReference type="EMBL" id="CAF1382262.1"/>
    </source>
</evidence>
<dbReference type="Proteomes" id="UP000663870">
    <property type="component" value="Unassembled WGS sequence"/>
</dbReference>
<dbReference type="EMBL" id="CAJNOH010004859">
    <property type="protein sequence ID" value="CAF1382262.1"/>
    <property type="molecule type" value="Genomic_DNA"/>
</dbReference>
<proteinExistence type="predicted"/>
<protein>
    <submittedName>
        <fullName evidence="7">Uncharacterized protein</fullName>
    </submittedName>
</protein>
<name>A0A819PVT8_9BILA</name>
<keyword evidence="1" id="KW-0812">Transmembrane</keyword>
<keyword evidence="1" id="KW-1133">Transmembrane helix</keyword>
<dbReference type="Proteomes" id="UP000663823">
    <property type="component" value="Unassembled WGS sequence"/>
</dbReference>
<dbReference type="EMBL" id="CAJNOL010006321">
    <property type="protein sequence ID" value="CAF1616671.1"/>
    <property type="molecule type" value="Genomic_DNA"/>
</dbReference>
<evidence type="ECO:0000313" key="8">
    <source>
        <dbReference type="Proteomes" id="UP000663823"/>
    </source>
</evidence>
<dbReference type="EMBL" id="CAJOAX010007747">
    <property type="protein sequence ID" value="CAF4017162.1"/>
    <property type="molecule type" value="Genomic_DNA"/>
</dbReference>
<gene>
    <name evidence="6" type="ORF">JBS370_LOCUS3125</name>
    <name evidence="5" type="ORF">JXQ802_LOCUS50071</name>
    <name evidence="7" type="ORF">OTI717_LOCUS29888</name>
    <name evidence="3" type="ORF">PYM288_LOCUS33916</name>
    <name evidence="4" type="ORF">RFH988_LOCUS35526</name>
    <name evidence="2" type="ORF">ZHD862_LOCUS23746</name>
</gene>
<evidence type="ECO:0000313" key="5">
    <source>
        <dbReference type="EMBL" id="CAF1616671.1"/>
    </source>
</evidence>
<dbReference type="EMBL" id="CAJOBD010000130">
    <property type="protein sequence ID" value="CAF3587550.1"/>
    <property type="molecule type" value="Genomic_DNA"/>
</dbReference>
<sequence length="91" mass="11245">MTDKDIQWLTYHFNIEYMFHVALEQLYHIDNSDETYLDDSILSDCSILSNKIEYNTNEKKFKYLFNFTVYLWILLITWIIFQMWTSSFYVK</sequence>